<keyword evidence="2" id="KW-0540">Nuclease</keyword>
<dbReference type="SUPFAM" id="SSF54786">
    <property type="entry name" value="YcfA/nrd intein domain"/>
    <property type="match status" value="1"/>
</dbReference>
<dbReference type="EMBL" id="MT631163">
    <property type="protein sequence ID" value="QNO45970.1"/>
    <property type="molecule type" value="Genomic_DNA"/>
</dbReference>
<evidence type="ECO:0000313" key="8">
    <source>
        <dbReference type="EMBL" id="QNO45970.1"/>
    </source>
</evidence>
<evidence type="ECO:0008006" key="11">
    <source>
        <dbReference type="Google" id="ProtNLM"/>
    </source>
</evidence>
<evidence type="ECO:0000256" key="2">
    <source>
        <dbReference type="ARBA" id="ARBA00022722"/>
    </source>
</evidence>
<feature type="region of interest" description="Disordered" evidence="7">
    <location>
        <begin position="46"/>
        <end position="79"/>
    </location>
</feature>
<evidence type="ECO:0000313" key="10">
    <source>
        <dbReference type="EMBL" id="QNO48847.1"/>
    </source>
</evidence>
<organism evidence="9">
    <name type="scientific">Candidatus Methanogaster sp. ANME-2c ERB4</name>
    <dbReference type="NCBI Taxonomy" id="2759911"/>
    <lineage>
        <taxon>Archaea</taxon>
        <taxon>Methanobacteriati</taxon>
        <taxon>Methanobacteriota</taxon>
        <taxon>Stenosarchaea group</taxon>
        <taxon>Methanomicrobia</taxon>
        <taxon>Methanosarcinales</taxon>
        <taxon>ANME-2 cluster</taxon>
        <taxon>Candidatus Methanogasteraceae</taxon>
        <taxon>Candidatus Methanogaster</taxon>
    </lineage>
</organism>
<sequence length="79" mass="8808">MKGKLPRITAGKVTRVLEKVVFVLVRQSGSHRIYKNSEGNRVTVLYHSKKGSPPKDLKKHPQRCGLDGRTVQRTGGVDI</sequence>
<name>A0A7G9YDJ4_9EURY</name>
<evidence type="ECO:0000256" key="6">
    <source>
        <dbReference type="ARBA" id="ARBA00023016"/>
    </source>
</evidence>
<accession>A0A7G9YDJ4</accession>
<protein>
    <recommendedName>
        <fullName evidence="11">Addiction module toxin, HicA family</fullName>
    </recommendedName>
</protein>
<dbReference type="GO" id="GO:0004519">
    <property type="term" value="F:endonuclease activity"/>
    <property type="evidence" value="ECO:0007669"/>
    <property type="project" value="UniProtKB-KW"/>
</dbReference>
<evidence type="ECO:0000256" key="3">
    <source>
        <dbReference type="ARBA" id="ARBA00022759"/>
    </source>
</evidence>
<evidence type="ECO:0000313" key="9">
    <source>
        <dbReference type="EMBL" id="QNO46078.1"/>
    </source>
</evidence>
<evidence type="ECO:0000256" key="7">
    <source>
        <dbReference type="SAM" id="MobiDB-lite"/>
    </source>
</evidence>
<reference evidence="9" key="1">
    <citation type="submission" date="2020-06" db="EMBL/GenBank/DDBJ databases">
        <title>Unique genomic features of the anaerobic methanotrophic archaea.</title>
        <authorList>
            <person name="Chadwick G.L."/>
            <person name="Skennerton C.T."/>
            <person name="Laso-Perez R."/>
            <person name="Leu A.O."/>
            <person name="Speth D.R."/>
            <person name="Yu H."/>
            <person name="Morgan-Lang C."/>
            <person name="Hatzenpichler R."/>
            <person name="Goudeau D."/>
            <person name="Malmstrom R."/>
            <person name="Brazelton W.J."/>
            <person name="Woyke T."/>
            <person name="Hallam S.J."/>
            <person name="Tyson G.W."/>
            <person name="Wegener G."/>
            <person name="Boetius A."/>
            <person name="Orphan V."/>
        </authorList>
    </citation>
    <scope>NUCLEOTIDE SEQUENCE</scope>
</reference>
<dbReference type="AlphaFoldDB" id="A0A7G9YDJ4"/>
<dbReference type="Gene3D" id="3.30.920.30">
    <property type="entry name" value="Hypothetical protein"/>
    <property type="match status" value="1"/>
</dbReference>
<dbReference type="InterPro" id="IPR038570">
    <property type="entry name" value="HicA_sf"/>
</dbReference>
<gene>
    <name evidence="8" type="ORF">EBOGGPCF_00015</name>
    <name evidence="9" type="ORF">FAKCHJAF_00015</name>
    <name evidence="10" type="ORF">LEJCPHKL_00016</name>
</gene>
<feature type="compositionally biased region" description="Basic residues" evidence="7">
    <location>
        <begin position="47"/>
        <end position="62"/>
    </location>
</feature>
<proteinExistence type="predicted"/>
<evidence type="ECO:0000256" key="4">
    <source>
        <dbReference type="ARBA" id="ARBA00022801"/>
    </source>
</evidence>
<dbReference type="Pfam" id="PF07927">
    <property type="entry name" value="HicA_toxin"/>
    <property type="match status" value="1"/>
</dbReference>
<keyword evidence="5" id="KW-0694">RNA-binding</keyword>
<dbReference type="GO" id="GO:0003729">
    <property type="term" value="F:mRNA binding"/>
    <property type="evidence" value="ECO:0007669"/>
    <property type="project" value="InterPro"/>
</dbReference>
<dbReference type="EMBL" id="MT631363">
    <property type="protein sequence ID" value="QNO48847.1"/>
    <property type="molecule type" value="Genomic_DNA"/>
</dbReference>
<evidence type="ECO:0000256" key="5">
    <source>
        <dbReference type="ARBA" id="ARBA00022884"/>
    </source>
</evidence>
<evidence type="ECO:0000256" key="1">
    <source>
        <dbReference type="ARBA" id="ARBA00022649"/>
    </source>
</evidence>
<keyword evidence="6" id="KW-0346">Stress response</keyword>
<keyword evidence="4" id="KW-0378">Hydrolase</keyword>
<dbReference type="EMBL" id="MT631168">
    <property type="protein sequence ID" value="QNO46078.1"/>
    <property type="molecule type" value="Genomic_DNA"/>
</dbReference>
<keyword evidence="3" id="KW-0255">Endonuclease</keyword>
<dbReference type="InterPro" id="IPR012933">
    <property type="entry name" value="HicA_mRNA_interferase"/>
</dbReference>
<dbReference type="GO" id="GO:0016787">
    <property type="term" value="F:hydrolase activity"/>
    <property type="evidence" value="ECO:0007669"/>
    <property type="project" value="UniProtKB-KW"/>
</dbReference>
<keyword evidence="1" id="KW-1277">Toxin-antitoxin system</keyword>